<evidence type="ECO:0000313" key="2">
    <source>
        <dbReference type="EMBL" id="KAL3696086.1"/>
    </source>
</evidence>
<evidence type="ECO:0000256" key="1">
    <source>
        <dbReference type="SAM" id="MobiDB-lite"/>
    </source>
</evidence>
<dbReference type="Proteomes" id="UP001633002">
    <property type="component" value="Unassembled WGS sequence"/>
</dbReference>
<name>A0ABD3I196_9MARC</name>
<proteinExistence type="predicted"/>
<feature type="compositionally biased region" description="Basic and acidic residues" evidence="1">
    <location>
        <begin position="384"/>
        <end position="393"/>
    </location>
</feature>
<sequence>MGRPTNEKDVKVDRDFSQLFVNRFRPVNGLLDKDLRLVWSELEKGTVWITKPAKHQGRDDIVTLKDFCKVIKEKRTLGNRIVKYWQTRYKEDFDLWEDLAKSYNFPKKWLDGMLKFILDKPDRESAVEETAVEDVSSFDEEEGSKKKKKSKKKSGFVEPLPSQVVTALHIVYCAKHGEELPERLELLTVLHLHKDISQYQLTLDEKLTASFLGPQDYKLVFVENPKLRPFSVEFEPKHADVERQVKKGDDAQSTNIKMKAPRWEFVGMEALNDCELVHPLSKRGGLSSRLLANFSAEENTILDFFSGGVFTREALLMARDVIYFANSEPKVEFVAKYSNKLVRYIERVKKWFARYKAAKKPASAGQPATASQLASTSQPSSPSHPDEQSKEDELANVEDEEPFVLDDILKAIYVVERLEAISEEFKDKQVDGGTDLDPNLLSEVDGGIGLVPTVPSEVGGGTDIVLVVPSEVGGGTDFAPTPPSEVEEKTDEVPTLPSDFIPQEEYDSNKE</sequence>
<protein>
    <submittedName>
        <fullName evidence="2">Uncharacterized protein</fullName>
    </submittedName>
</protein>
<dbReference type="AlphaFoldDB" id="A0ABD3I196"/>
<feature type="region of interest" description="Disordered" evidence="1">
    <location>
        <begin position="363"/>
        <end position="397"/>
    </location>
</feature>
<reference evidence="2 3" key="1">
    <citation type="submission" date="2024-09" db="EMBL/GenBank/DDBJ databases">
        <title>Chromosome-scale assembly of Riccia sorocarpa.</title>
        <authorList>
            <person name="Paukszto L."/>
        </authorList>
    </citation>
    <scope>NUCLEOTIDE SEQUENCE [LARGE SCALE GENOMIC DNA]</scope>
    <source>
        <strain evidence="2">LP-2024</strain>
        <tissue evidence="2">Aerial parts of the thallus</tissue>
    </source>
</reference>
<feature type="compositionally biased region" description="Acidic residues" evidence="1">
    <location>
        <begin position="502"/>
        <end position="511"/>
    </location>
</feature>
<keyword evidence="3" id="KW-1185">Reference proteome</keyword>
<organism evidence="2 3">
    <name type="scientific">Riccia sorocarpa</name>
    <dbReference type="NCBI Taxonomy" id="122646"/>
    <lineage>
        <taxon>Eukaryota</taxon>
        <taxon>Viridiplantae</taxon>
        <taxon>Streptophyta</taxon>
        <taxon>Embryophyta</taxon>
        <taxon>Marchantiophyta</taxon>
        <taxon>Marchantiopsida</taxon>
        <taxon>Marchantiidae</taxon>
        <taxon>Marchantiales</taxon>
        <taxon>Ricciaceae</taxon>
        <taxon>Riccia</taxon>
    </lineage>
</organism>
<feature type="region of interest" description="Disordered" evidence="1">
    <location>
        <begin position="471"/>
        <end position="511"/>
    </location>
</feature>
<gene>
    <name evidence="2" type="ORF">R1sor_010162</name>
</gene>
<accession>A0ABD3I196</accession>
<feature type="compositionally biased region" description="Polar residues" evidence="1">
    <location>
        <begin position="366"/>
        <end position="383"/>
    </location>
</feature>
<evidence type="ECO:0000313" key="3">
    <source>
        <dbReference type="Proteomes" id="UP001633002"/>
    </source>
</evidence>
<dbReference type="EMBL" id="JBJQOH010000002">
    <property type="protein sequence ID" value="KAL3696086.1"/>
    <property type="molecule type" value="Genomic_DNA"/>
</dbReference>
<comment type="caution">
    <text evidence="2">The sequence shown here is derived from an EMBL/GenBank/DDBJ whole genome shotgun (WGS) entry which is preliminary data.</text>
</comment>